<dbReference type="EMBL" id="QKUF01000009">
    <property type="protein sequence ID" value="PZW29345.1"/>
    <property type="molecule type" value="Genomic_DNA"/>
</dbReference>
<accession>A0A326U840</accession>
<feature type="domain" description="SET" evidence="1">
    <location>
        <begin position="1"/>
        <end position="117"/>
    </location>
</feature>
<evidence type="ECO:0000313" key="2">
    <source>
        <dbReference type="EMBL" id="PZW29345.1"/>
    </source>
</evidence>
<evidence type="ECO:0000259" key="1">
    <source>
        <dbReference type="PROSITE" id="PS50280"/>
    </source>
</evidence>
<keyword evidence="3" id="KW-1185">Reference proteome</keyword>
<comment type="caution">
    <text evidence="2">The sequence shown here is derived from an EMBL/GenBank/DDBJ whole genome shotgun (WGS) entry which is preliminary data.</text>
</comment>
<organism evidence="2 3">
    <name type="scientific">Thermosporothrix hazakensis</name>
    <dbReference type="NCBI Taxonomy" id="644383"/>
    <lineage>
        <taxon>Bacteria</taxon>
        <taxon>Bacillati</taxon>
        <taxon>Chloroflexota</taxon>
        <taxon>Ktedonobacteria</taxon>
        <taxon>Ktedonobacterales</taxon>
        <taxon>Thermosporotrichaceae</taxon>
        <taxon>Thermosporothrix</taxon>
    </lineage>
</organism>
<dbReference type="OrthoDB" id="166979at2"/>
<dbReference type="InterPro" id="IPR001214">
    <property type="entry name" value="SET_dom"/>
</dbReference>
<sequence>MLLVETRLQISPVHGLGLFAAQFLYRDSLIWRFQQGFDLALTLEEIASLSEEAQRQLFHYSYFEPNRDVFILCSDDARFMNHADTPNCLDYISSDGQLAMKALRDIRPGEELTCDYRIFGEDLDFQAQPGSWIEGLYAMRQAALKASLLDEQHLK</sequence>
<name>A0A326U840_THEHA</name>
<dbReference type="PROSITE" id="PS50280">
    <property type="entry name" value="SET"/>
    <property type="match status" value="1"/>
</dbReference>
<proteinExistence type="predicted"/>
<dbReference type="SUPFAM" id="SSF82199">
    <property type="entry name" value="SET domain"/>
    <property type="match status" value="1"/>
</dbReference>
<reference evidence="2 3" key="1">
    <citation type="submission" date="2018-06" db="EMBL/GenBank/DDBJ databases">
        <title>Genomic Encyclopedia of Archaeal and Bacterial Type Strains, Phase II (KMG-II): from individual species to whole genera.</title>
        <authorList>
            <person name="Goeker M."/>
        </authorList>
    </citation>
    <scope>NUCLEOTIDE SEQUENCE [LARGE SCALE GENOMIC DNA]</scope>
    <source>
        <strain evidence="2 3">ATCC BAA-1881</strain>
    </source>
</reference>
<protein>
    <recommendedName>
        <fullName evidence="1">SET domain-containing protein</fullName>
    </recommendedName>
</protein>
<dbReference type="AlphaFoldDB" id="A0A326U840"/>
<dbReference type="RefSeq" id="WP_111323442.1">
    <property type="nucleotide sequence ID" value="NZ_BIFX01000001.1"/>
</dbReference>
<dbReference type="Pfam" id="PF00856">
    <property type="entry name" value="SET"/>
    <property type="match status" value="1"/>
</dbReference>
<gene>
    <name evidence="2" type="ORF">EI42_03067</name>
</gene>
<dbReference type="Proteomes" id="UP000248806">
    <property type="component" value="Unassembled WGS sequence"/>
</dbReference>
<dbReference type="CDD" id="cd08161">
    <property type="entry name" value="SET"/>
    <property type="match status" value="1"/>
</dbReference>
<evidence type="ECO:0000313" key="3">
    <source>
        <dbReference type="Proteomes" id="UP000248806"/>
    </source>
</evidence>
<dbReference type="InterPro" id="IPR046341">
    <property type="entry name" value="SET_dom_sf"/>
</dbReference>
<dbReference type="Gene3D" id="2.170.270.10">
    <property type="entry name" value="SET domain"/>
    <property type="match status" value="1"/>
</dbReference>